<dbReference type="AlphaFoldDB" id="A0A3B5K3J8"/>
<dbReference type="GeneTree" id="ENSGT01150000286973"/>
<protein>
    <recommendedName>
        <fullName evidence="2">C-type lectin domain-containing protein</fullName>
    </recommendedName>
</protein>
<evidence type="ECO:0000313" key="3">
    <source>
        <dbReference type="Ensembl" id="ENSTRUP00000049981.2"/>
    </source>
</evidence>
<proteinExistence type="predicted"/>
<keyword evidence="4" id="KW-1185">Reference proteome</keyword>
<feature type="domain" description="C-type lectin" evidence="2">
    <location>
        <begin position="141"/>
        <end position="240"/>
    </location>
</feature>
<accession>A0A3B5K3J8</accession>
<dbReference type="InterPro" id="IPR001304">
    <property type="entry name" value="C-type_lectin-like"/>
</dbReference>
<dbReference type="CDD" id="cd00037">
    <property type="entry name" value="CLECT"/>
    <property type="match status" value="1"/>
</dbReference>
<dbReference type="Pfam" id="PF00059">
    <property type="entry name" value="Lectin_C"/>
    <property type="match status" value="3"/>
</dbReference>
<dbReference type="SMART" id="SM00034">
    <property type="entry name" value="CLECT"/>
    <property type="match status" value="3"/>
</dbReference>
<reference evidence="3 4" key="1">
    <citation type="journal article" date="2011" name="Genome Biol. Evol.">
        <title>Integration of the genetic map and genome assembly of fugu facilitates insights into distinct features of genome evolution in teleosts and mammals.</title>
        <authorList>
            <person name="Kai W."/>
            <person name="Kikuchi K."/>
            <person name="Tohari S."/>
            <person name="Chew A.K."/>
            <person name="Tay A."/>
            <person name="Fujiwara A."/>
            <person name="Hosoya S."/>
            <person name="Suetake H."/>
            <person name="Naruse K."/>
            <person name="Brenner S."/>
            <person name="Suzuki Y."/>
            <person name="Venkatesh B."/>
        </authorList>
    </citation>
    <scope>NUCLEOTIDE SEQUENCE [LARGE SCALE GENOMIC DNA]</scope>
</reference>
<dbReference type="PANTHER" id="PTHR45784">
    <property type="entry name" value="C-TYPE LECTIN DOMAIN FAMILY 20 MEMBER A-RELATED"/>
    <property type="match status" value="1"/>
</dbReference>
<feature type="domain" description="C-type lectin" evidence="2">
    <location>
        <begin position="18"/>
        <end position="131"/>
    </location>
</feature>
<dbReference type="OMA" id="KENDHAK"/>
<dbReference type="Gene3D" id="3.10.100.10">
    <property type="entry name" value="Mannose-Binding Protein A, subunit A"/>
    <property type="match status" value="3"/>
</dbReference>
<dbReference type="Proteomes" id="UP000005226">
    <property type="component" value="Chromosome 8"/>
</dbReference>
<keyword evidence="1" id="KW-1015">Disulfide bond</keyword>
<organism evidence="3 4">
    <name type="scientific">Takifugu rubripes</name>
    <name type="common">Japanese pufferfish</name>
    <name type="synonym">Fugu rubripes</name>
    <dbReference type="NCBI Taxonomy" id="31033"/>
    <lineage>
        <taxon>Eukaryota</taxon>
        <taxon>Metazoa</taxon>
        <taxon>Chordata</taxon>
        <taxon>Craniata</taxon>
        <taxon>Vertebrata</taxon>
        <taxon>Euteleostomi</taxon>
        <taxon>Actinopterygii</taxon>
        <taxon>Neopterygii</taxon>
        <taxon>Teleostei</taxon>
        <taxon>Neoteleostei</taxon>
        <taxon>Acanthomorphata</taxon>
        <taxon>Eupercaria</taxon>
        <taxon>Tetraodontiformes</taxon>
        <taxon>Tetradontoidea</taxon>
        <taxon>Tetraodontidae</taxon>
        <taxon>Takifugu</taxon>
    </lineage>
</organism>
<reference evidence="3" key="3">
    <citation type="submission" date="2025-09" db="UniProtKB">
        <authorList>
            <consortium name="Ensembl"/>
        </authorList>
    </citation>
    <scope>IDENTIFICATION</scope>
</reference>
<dbReference type="InterPro" id="IPR016186">
    <property type="entry name" value="C-type_lectin-like/link_sf"/>
</dbReference>
<dbReference type="InterPro" id="IPR016187">
    <property type="entry name" value="CTDL_fold"/>
</dbReference>
<sequence>MVTLDLILRAVKSHLSFIETKSFLLLVETMSWDAAQELCSQRGGDLASISDELQHSMIYNMTNDMNVSFWIGLRDDVNSWRWSLNTSSHFVLRWEQSEPDNANSSEHCASISDIGSWRDRDCSVQMPFFCDDGMMMMLMGWSEALAHCRTLYTDLSAVLLSTTNQILADELKDRHLQEAWIGLYRDSWKWVDSTTSSFRPWAPNEPDNKNNAEGCVAMSGDDIGSWRDRDCSVQMPFFCDDGVLVNLEKSWSEALAHCRTLYTDLSAVLLSTTNQILADKLKDRHLQEAWIGLYRDSWKWVDSTTSSFGPWAPNEPDNKNNAEGCVAMSGEHWYDRTCNLEMSVLCQRTYS</sequence>
<evidence type="ECO:0000259" key="2">
    <source>
        <dbReference type="PROSITE" id="PS50041"/>
    </source>
</evidence>
<dbReference type="SUPFAM" id="SSF56436">
    <property type="entry name" value="C-type lectin-like"/>
    <property type="match status" value="3"/>
</dbReference>
<evidence type="ECO:0000313" key="4">
    <source>
        <dbReference type="Proteomes" id="UP000005226"/>
    </source>
</evidence>
<dbReference type="Ensembl" id="ENSTRUT00000054613.2">
    <property type="protein sequence ID" value="ENSTRUP00000049981.2"/>
    <property type="gene ID" value="ENSTRUG00000033148.1"/>
</dbReference>
<evidence type="ECO:0000256" key="1">
    <source>
        <dbReference type="ARBA" id="ARBA00023157"/>
    </source>
</evidence>
<dbReference type="PROSITE" id="PS50041">
    <property type="entry name" value="C_TYPE_LECTIN_2"/>
    <property type="match status" value="3"/>
</dbReference>
<feature type="domain" description="C-type lectin" evidence="2">
    <location>
        <begin position="249"/>
        <end position="347"/>
    </location>
</feature>
<dbReference type="PANTHER" id="PTHR45784:SF3">
    <property type="entry name" value="C-TYPE LECTIN DOMAIN FAMILY 4 MEMBER K-LIKE-RELATED"/>
    <property type="match status" value="1"/>
</dbReference>
<reference evidence="3" key="2">
    <citation type="submission" date="2025-08" db="UniProtKB">
        <authorList>
            <consortium name="Ensembl"/>
        </authorList>
    </citation>
    <scope>IDENTIFICATION</scope>
</reference>
<dbReference type="InterPro" id="IPR018378">
    <property type="entry name" value="C-type_lectin_CS"/>
</dbReference>
<name>A0A3B5K3J8_TAKRU</name>
<dbReference type="InParanoid" id="A0A3B5K3J8"/>
<dbReference type="PROSITE" id="PS00615">
    <property type="entry name" value="C_TYPE_LECTIN_1"/>
    <property type="match status" value="1"/>
</dbReference>